<dbReference type="SUPFAM" id="SSF53098">
    <property type="entry name" value="Ribonuclease H-like"/>
    <property type="match status" value="1"/>
</dbReference>
<dbReference type="Gene3D" id="3.40.50.2300">
    <property type="match status" value="1"/>
</dbReference>
<dbReference type="Pfam" id="PF02171">
    <property type="entry name" value="Piwi"/>
    <property type="match status" value="1"/>
</dbReference>
<proteinExistence type="predicted"/>
<dbReference type="InterPro" id="IPR012337">
    <property type="entry name" value="RNaseH-like_sf"/>
</dbReference>
<keyword evidence="4" id="KW-1185">Reference proteome</keyword>
<dbReference type="Proteomes" id="UP000789342">
    <property type="component" value="Unassembled WGS sequence"/>
</dbReference>
<accession>A0A9N9HRR7</accession>
<dbReference type="InterPro" id="IPR003165">
    <property type="entry name" value="Piwi"/>
</dbReference>
<feature type="region of interest" description="Disordered" evidence="1">
    <location>
        <begin position="169"/>
        <end position="205"/>
    </location>
</feature>
<sequence length="205" mass="23828">TQKELFHLHLGIRTREFVCSVIRRFWISKRTRNRNTLELLIEELTQKEIVGYFSIPLKLFSNNGIYQDIKKRCAIKLGVLSQCIVGSHIEGSQGKWRLIFASIVLKINGKLSGTNYTLARREIGFFERDLKEKTSVISIRHVTPVHYARHIAKQTKYFIQYEEYLTLSTRGGRSGRDDRGTRRGRDCDRGRGQDSPMRVKNGRVL</sequence>
<protein>
    <submittedName>
        <fullName evidence="3">6090_t:CDS:1</fullName>
    </submittedName>
</protein>
<dbReference type="GO" id="GO:0003676">
    <property type="term" value="F:nucleic acid binding"/>
    <property type="evidence" value="ECO:0007669"/>
    <property type="project" value="InterPro"/>
</dbReference>
<feature type="domain" description="Piwi" evidence="2">
    <location>
        <begin position="62"/>
        <end position="120"/>
    </location>
</feature>
<reference evidence="3" key="1">
    <citation type="submission" date="2021-06" db="EMBL/GenBank/DDBJ databases">
        <authorList>
            <person name="Kallberg Y."/>
            <person name="Tangrot J."/>
            <person name="Rosling A."/>
        </authorList>
    </citation>
    <scope>NUCLEOTIDE SEQUENCE</scope>
    <source>
        <strain evidence="3">CL551</strain>
    </source>
</reference>
<comment type="caution">
    <text evidence="3">The sequence shown here is derived from an EMBL/GenBank/DDBJ whole genome shotgun (WGS) entry which is preliminary data.</text>
</comment>
<evidence type="ECO:0000313" key="4">
    <source>
        <dbReference type="Proteomes" id="UP000789342"/>
    </source>
</evidence>
<evidence type="ECO:0000313" key="3">
    <source>
        <dbReference type="EMBL" id="CAG8702453.1"/>
    </source>
</evidence>
<feature type="non-terminal residue" evidence="3">
    <location>
        <position position="205"/>
    </location>
</feature>
<organism evidence="3 4">
    <name type="scientific">Acaulospora morrowiae</name>
    <dbReference type="NCBI Taxonomy" id="94023"/>
    <lineage>
        <taxon>Eukaryota</taxon>
        <taxon>Fungi</taxon>
        <taxon>Fungi incertae sedis</taxon>
        <taxon>Mucoromycota</taxon>
        <taxon>Glomeromycotina</taxon>
        <taxon>Glomeromycetes</taxon>
        <taxon>Diversisporales</taxon>
        <taxon>Acaulosporaceae</taxon>
        <taxon>Acaulospora</taxon>
    </lineage>
</organism>
<gene>
    <name evidence="3" type="ORF">AMORRO_LOCUS12212</name>
</gene>
<evidence type="ECO:0000259" key="2">
    <source>
        <dbReference type="Pfam" id="PF02171"/>
    </source>
</evidence>
<feature type="compositionally biased region" description="Basic and acidic residues" evidence="1">
    <location>
        <begin position="174"/>
        <end position="192"/>
    </location>
</feature>
<name>A0A9N9HRR7_9GLOM</name>
<dbReference type="AlphaFoldDB" id="A0A9N9HRR7"/>
<feature type="non-terminal residue" evidence="3">
    <location>
        <position position="1"/>
    </location>
</feature>
<evidence type="ECO:0000256" key="1">
    <source>
        <dbReference type="SAM" id="MobiDB-lite"/>
    </source>
</evidence>
<dbReference type="EMBL" id="CAJVPV010017366">
    <property type="protein sequence ID" value="CAG8702453.1"/>
    <property type="molecule type" value="Genomic_DNA"/>
</dbReference>